<comment type="caution">
    <text evidence="2">The sequence shown here is derived from an EMBL/GenBank/DDBJ whole genome shotgun (WGS) entry which is preliminary data.</text>
</comment>
<accession>A0A939NN83</accession>
<evidence type="ECO:0000256" key="1">
    <source>
        <dbReference type="SAM" id="MobiDB-lite"/>
    </source>
</evidence>
<gene>
    <name evidence="2" type="ORF">J4730_06695</name>
</gene>
<reference evidence="2" key="1">
    <citation type="submission" date="2021-03" db="EMBL/GenBank/DDBJ databases">
        <title>Molecular epidemiology and mechanisms of colistin and carbapenem resistance in Enterobacteriaceae from clinical isolates, the environment and porcine samples in Pretoria, South Africa.</title>
        <authorList>
            <person name="Bogoshi D."/>
            <person name="Mbelle N.M."/>
            <person name="Naidoo V."/>
            <person name="Osei Sekyere J."/>
        </authorList>
    </citation>
    <scope>NUCLEOTIDE SEQUENCE</scope>
    <source>
        <strain evidence="2">C027</strain>
    </source>
</reference>
<feature type="region of interest" description="Disordered" evidence="1">
    <location>
        <begin position="1"/>
        <end position="33"/>
    </location>
</feature>
<name>A0A939NN83_KLEPN</name>
<dbReference type="AlphaFoldDB" id="A0A939NN83"/>
<organism evidence="2 3">
    <name type="scientific">Klebsiella pneumoniae</name>
    <dbReference type="NCBI Taxonomy" id="573"/>
    <lineage>
        <taxon>Bacteria</taxon>
        <taxon>Pseudomonadati</taxon>
        <taxon>Pseudomonadota</taxon>
        <taxon>Gammaproteobacteria</taxon>
        <taxon>Enterobacterales</taxon>
        <taxon>Enterobacteriaceae</taxon>
        <taxon>Klebsiella/Raoultella group</taxon>
        <taxon>Klebsiella</taxon>
        <taxon>Klebsiella pneumoniae complex</taxon>
    </lineage>
</organism>
<protein>
    <submittedName>
        <fullName evidence="2">Uncharacterized protein</fullName>
    </submittedName>
</protein>
<dbReference type="Proteomes" id="UP000664002">
    <property type="component" value="Unassembled WGS sequence"/>
</dbReference>
<evidence type="ECO:0000313" key="2">
    <source>
        <dbReference type="EMBL" id="MBO1997257.1"/>
    </source>
</evidence>
<sequence>MAALFRQRNNNNPGSLSRPGKAVAGSVTPPRYQGVQDPLLRVWIAPPSGITSARSSGRTAG</sequence>
<proteinExistence type="predicted"/>
<evidence type="ECO:0000313" key="3">
    <source>
        <dbReference type="Proteomes" id="UP000664002"/>
    </source>
</evidence>
<dbReference type="EMBL" id="JAGETM010000003">
    <property type="protein sequence ID" value="MBO1997257.1"/>
    <property type="molecule type" value="Genomic_DNA"/>
</dbReference>